<feature type="domain" description="Glycerol-3-phosphate dehydrogenase NAD-dependent N-terminal" evidence="2">
    <location>
        <begin position="2"/>
        <end position="107"/>
    </location>
</feature>
<dbReference type="Pfam" id="PF01210">
    <property type="entry name" value="NAD_Gly3P_dh_N"/>
    <property type="match status" value="1"/>
</dbReference>
<dbReference type="AlphaFoldDB" id="A0A2T3JAA6"/>
<dbReference type="Gene3D" id="1.10.1040.10">
    <property type="entry name" value="N-(1-d-carboxylethyl)-l-norvaline Dehydrogenase, domain 2"/>
    <property type="match status" value="1"/>
</dbReference>
<dbReference type="InterPro" id="IPR003421">
    <property type="entry name" value="Opine_DH"/>
</dbReference>
<organism evidence="4 5">
    <name type="scientific">Photobacterium frigidiphilum</name>
    <dbReference type="NCBI Taxonomy" id="264736"/>
    <lineage>
        <taxon>Bacteria</taxon>
        <taxon>Pseudomonadati</taxon>
        <taxon>Pseudomonadota</taxon>
        <taxon>Gammaproteobacteria</taxon>
        <taxon>Vibrionales</taxon>
        <taxon>Vibrionaceae</taxon>
        <taxon>Photobacterium</taxon>
    </lineage>
</organism>
<dbReference type="OrthoDB" id="7328149at2"/>
<evidence type="ECO:0000256" key="1">
    <source>
        <dbReference type="ARBA" id="ARBA00023002"/>
    </source>
</evidence>
<evidence type="ECO:0008006" key="6">
    <source>
        <dbReference type="Google" id="ProtNLM"/>
    </source>
</evidence>
<protein>
    <recommendedName>
        <fullName evidence="6">NAD/NADP octopine/nopaline dehydrogenase</fullName>
    </recommendedName>
</protein>
<dbReference type="Pfam" id="PF02317">
    <property type="entry name" value="Octopine_DH"/>
    <property type="match status" value="1"/>
</dbReference>
<dbReference type="SUPFAM" id="SSF48179">
    <property type="entry name" value="6-phosphogluconate dehydrogenase C-terminal domain-like"/>
    <property type="match status" value="1"/>
</dbReference>
<proteinExistence type="predicted"/>
<sequence>MKVLVIGAGSGGLALTNDLLARGFEVCLYATYDHASNIDAIKTNGGKLVGVLSNNKVLQKVHMTTTCPKEAAEYSDIRLFVLPAYAQESCFTKFIPFITSQVINIFLPGNFIGTQVETLMRQNNSLTEVTYIETSTIPHICRVNNPGEVIISNHTKPFMHVSIVNRSAHSHTELKSLLCHLFNQPLTFLKHPLAAGLYSVNGVFHPIPALFNLANIDNEMKQFYFYKDGMSEEVCKMMHQLDKERINLLSTLSIDKQTFEAQLNKYYRTPDCSLITFVKQSPYHNADFHMPDSIRHRYFFEDIPYILSPWKQIANMLQIETPVLSSVVTLAQVLINEGKPFSNRHISSSFLEQQTVEVNIA</sequence>
<dbReference type="InterPro" id="IPR013328">
    <property type="entry name" value="6PGD_dom2"/>
</dbReference>
<dbReference type="Gene3D" id="3.40.50.720">
    <property type="entry name" value="NAD(P)-binding Rossmann-like Domain"/>
    <property type="match status" value="1"/>
</dbReference>
<evidence type="ECO:0000313" key="5">
    <source>
        <dbReference type="Proteomes" id="UP000240987"/>
    </source>
</evidence>
<accession>A0A2T3JAA6</accession>
<feature type="domain" description="Opine dehydrogenase" evidence="3">
    <location>
        <begin position="190"/>
        <end position="334"/>
    </location>
</feature>
<dbReference type="RefSeq" id="WP_107244548.1">
    <property type="nucleotide sequence ID" value="NZ_PYMJ01000027.1"/>
</dbReference>
<dbReference type="GO" id="GO:0046168">
    <property type="term" value="P:glycerol-3-phosphate catabolic process"/>
    <property type="evidence" value="ECO:0007669"/>
    <property type="project" value="InterPro"/>
</dbReference>
<dbReference type="InterPro" id="IPR036291">
    <property type="entry name" value="NAD(P)-bd_dom_sf"/>
</dbReference>
<dbReference type="InterPro" id="IPR008927">
    <property type="entry name" value="6-PGluconate_DH-like_C_sf"/>
</dbReference>
<evidence type="ECO:0000259" key="3">
    <source>
        <dbReference type="Pfam" id="PF02317"/>
    </source>
</evidence>
<gene>
    <name evidence="4" type="ORF">C9J12_21345</name>
</gene>
<reference evidence="4 5" key="1">
    <citation type="submission" date="2018-01" db="EMBL/GenBank/DDBJ databases">
        <title>Whole genome sequencing of Histamine producing bacteria.</title>
        <authorList>
            <person name="Butler K."/>
        </authorList>
    </citation>
    <scope>NUCLEOTIDE SEQUENCE [LARGE SCALE GENOMIC DNA]</scope>
    <source>
        <strain evidence="4 5">JCM 12947</strain>
    </source>
</reference>
<evidence type="ECO:0000313" key="4">
    <source>
        <dbReference type="EMBL" id="PSU45787.1"/>
    </source>
</evidence>
<dbReference type="GO" id="GO:0051287">
    <property type="term" value="F:NAD binding"/>
    <property type="evidence" value="ECO:0007669"/>
    <property type="project" value="InterPro"/>
</dbReference>
<evidence type="ECO:0000259" key="2">
    <source>
        <dbReference type="Pfam" id="PF01210"/>
    </source>
</evidence>
<dbReference type="InterPro" id="IPR051729">
    <property type="entry name" value="Opine/Lysopine_DH"/>
</dbReference>
<dbReference type="SUPFAM" id="SSF51735">
    <property type="entry name" value="NAD(P)-binding Rossmann-fold domains"/>
    <property type="match status" value="1"/>
</dbReference>
<dbReference type="GO" id="GO:0016616">
    <property type="term" value="F:oxidoreductase activity, acting on the CH-OH group of donors, NAD or NADP as acceptor"/>
    <property type="evidence" value="ECO:0007669"/>
    <property type="project" value="InterPro"/>
</dbReference>
<keyword evidence="1" id="KW-0560">Oxidoreductase</keyword>
<name>A0A2T3JAA6_9GAMM</name>
<dbReference type="Proteomes" id="UP000240987">
    <property type="component" value="Unassembled WGS sequence"/>
</dbReference>
<keyword evidence="5" id="KW-1185">Reference proteome</keyword>
<dbReference type="PANTHER" id="PTHR38015">
    <property type="entry name" value="BLR6086 PROTEIN"/>
    <property type="match status" value="1"/>
</dbReference>
<dbReference type="EMBL" id="PYMJ01000027">
    <property type="protein sequence ID" value="PSU45787.1"/>
    <property type="molecule type" value="Genomic_DNA"/>
</dbReference>
<dbReference type="InterPro" id="IPR011128">
    <property type="entry name" value="G3P_DH_NAD-dep_N"/>
</dbReference>
<dbReference type="PANTHER" id="PTHR38015:SF1">
    <property type="entry name" value="OPINE DEHYDROGENASE DOMAIN-CONTAINING PROTEIN"/>
    <property type="match status" value="1"/>
</dbReference>
<comment type="caution">
    <text evidence="4">The sequence shown here is derived from an EMBL/GenBank/DDBJ whole genome shotgun (WGS) entry which is preliminary data.</text>
</comment>